<accession>F0JH89</accession>
<dbReference type="InterPro" id="IPR000160">
    <property type="entry name" value="GGDEF_dom"/>
</dbReference>
<dbReference type="Proteomes" id="UP000007845">
    <property type="component" value="Chromosome"/>
</dbReference>
<dbReference type="EMBL" id="CP003220">
    <property type="protein sequence ID" value="EGB15204.1"/>
    <property type="molecule type" value="Genomic_DNA"/>
</dbReference>
<dbReference type="Pfam" id="PF00990">
    <property type="entry name" value="GGDEF"/>
    <property type="match status" value="1"/>
</dbReference>
<dbReference type="RefSeq" id="WP_014322631.1">
    <property type="nucleotide sequence ID" value="NC_016803.1"/>
</dbReference>
<dbReference type="HOGENOM" id="CLU_612327_0_0_7"/>
<keyword evidence="3" id="KW-1133">Transmembrane helix</keyword>
<keyword evidence="3" id="KW-0812">Transmembrane</keyword>
<dbReference type="CDD" id="cd06225">
    <property type="entry name" value="HAMP"/>
    <property type="match status" value="1"/>
</dbReference>
<dbReference type="PANTHER" id="PTHR45138">
    <property type="entry name" value="REGULATORY COMPONENTS OF SENSORY TRANSDUCTION SYSTEM"/>
    <property type="match status" value="1"/>
</dbReference>
<gene>
    <name evidence="5" type="ORF">DND132_1998</name>
</gene>
<keyword evidence="6" id="KW-1185">Reference proteome</keyword>
<dbReference type="SMART" id="SM00267">
    <property type="entry name" value="GGDEF"/>
    <property type="match status" value="1"/>
</dbReference>
<proteinExistence type="predicted"/>
<protein>
    <recommendedName>
        <fullName evidence="1">diguanylate cyclase</fullName>
        <ecNumber evidence="1">2.7.7.65</ecNumber>
    </recommendedName>
</protein>
<dbReference type="SUPFAM" id="SSF55073">
    <property type="entry name" value="Nucleotide cyclase"/>
    <property type="match status" value="1"/>
</dbReference>
<dbReference type="GO" id="GO:1902201">
    <property type="term" value="P:negative regulation of bacterial-type flagellum-dependent cell motility"/>
    <property type="evidence" value="ECO:0007669"/>
    <property type="project" value="TreeGrafter"/>
</dbReference>
<dbReference type="AlphaFoldDB" id="F0JH89"/>
<evidence type="ECO:0000256" key="2">
    <source>
        <dbReference type="ARBA" id="ARBA00034247"/>
    </source>
</evidence>
<feature type="domain" description="GGDEF" evidence="4">
    <location>
        <begin position="264"/>
        <end position="395"/>
    </location>
</feature>
<dbReference type="GO" id="GO:0005886">
    <property type="term" value="C:plasma membrane"/>
    <property type="evidence" value="ECO:0007669"/>
    <property type="project" value="TreeGrafter"/>
</dbReference>
<reference evidence="5 6" key="1">
    <citation type="journal article" date="2011" name="J. Bacteriol.">
        <title>Genome sequence of the mercury-methylating strain Desulfovibrio desulfuricans ND132.</title>
        <authorList>
            <person name="Brown S.D."/>
            <person name="Gilmour C.C."/>
            <person name="Kucken A.M."/>
            <person name="Wall J.D."/>
            <person name="Elias D.A."/>
            <person name="Brandt C.C."/>
            <person name="Podar M."/>
            <person name="Chertkov O."/>
            <person name="Held B."/>
            <person name="Bruce D.C."/>
            <person name="Detter J.C."/>
            <person name="Tapia R."/>
            <person name="Han C.S."/>
            <person name="Goodwin L.A."/>
            <person name="Cheng J.F."/>
            <person name="Pitluck S."/>
            <person name="Woyke T."/>
            <person name="Mikhailova N."/>
            <person name="Ivanova N.N."/>
            <person name="Han J."/>
            <person name="Lucas S."/>
            <person name="Lapidus A.L."/>
            <person name="Land M.L."/>
            <person name="Hauser L.J."/>
            <person name="Palumbo A.V."/>
        </authorList>
    </citation>
    <scope>NUCLEOTIDE SEQUENCE [LARGE SCALE GENOMIC DNA]</scope>
    <source>
        <strain evidence="5 6">ND132</strain>
    </source>
</reference>
<dbReference type="InterPro" id="IPR050469">
    <property type="entry name" value="Diguanylate_Cyclase"/>
</dbReference>
<organism evidence="5 6">
    <name type="scientific">Pseudodesulfovibrio mercurii</name>
    <dbReference type="NCBI Taxonomy" id="641491"/>
    <lineage>
        <taxon>Bacteria</taxon>
        <taxon>Pseudomonadati</taxon>
        <taxon>Thermodesulfobacteriota</taxon>
        <taxon>Desulfovibrionia</taxon>
        <taxon>Desulfovibrionales</taxon>
        <taxon>Desulfovibrionaceae</taxon>
    </lineage>
</organism>
<dbReference type="KEGG" id="ddn:DND132_1998"/>
<evidence type="ECO:0000313" key="6">
    <source>
        <dbReference type="Proteomes" id="UP000007845"/>
    </source>
</evidence>
<dbReference type="SMR" id="F0JH89"/>
<feature type="transmembrane region" description="Helical" evidence="3">
    <location>
        <begin position="153"/>
        <end position="175"/>
    </location>
</feature>
<keyword evidence="3" id="KW-0472">Membrane</keyword>
<evidence type="ECO:0000256" key="1">
    <source>
        <dbReference type="ARBA" id="ARBA00012528"/>
    </source>
</evidence>
<dbReference type="PROSITE" id="PS50887">
    <property type="entry name" value="GGDEF"/>
    <property type="match status" value="1"/>
</dbReference>
<dbReference type="PROSITE" id="PS51257">
    <property type="entry name" value="PROKAR_LIPOPROTEIN"/>
    <property type="match status" value="1"/>
</dbReference>
<name>F0JH89_9BACT</name>
<dbReference type="OrthoDB" id="5457582at2"/>
<dbReference type="CDD" id="cd01949">
    <property type="entry name" value="GGDEF"/>
    <property type="match status" value="1"/>
</dbReference>
<dbReference type="PANTHER" id="PTHR45138:SF9">
    <property type="entry name" value="DIGUANYLATE CYCLASE DGCM-RELATED"/>
    <property type="match status" value="1"/>
</dbReference>
<evidence type="ECO:0000256" key="3">
    <source>
        <dbReference type="SAM" id="Phobius"/>
    </source>
</evidence>
<dbReference type="NCBIfam" id="TIGR00254">
    <property type="entry name" value="GGDEF"/>
    <property type="match status" value="1"/>
</dbReference>
<sequence>MHIRTKLTASYVVIGLVGCLTAVLVARQWIRGDFEDYVLRQEFREFRADLTDYAARHGGLDRALHEEPFSTFAAPLDATRQWQGQPFRFLVMDPDGTVLFPAGRYKAGDTVPGEVLADAEPVTVDGRTQALVAHTGLARLVREDANFLGMTDAALLGGAACAAVLAALLGSALAWRQGRPTCRLLESVRQACGEEGGAQCIEITSDDELGELAENYNLMSRELARCRFELSELAVIDPQTNLYNRRHFDEQARQFFESARRYEQPMSVMMGDLDHFRVLNDNFSREVGDMVLEKVAELFTRHTRKSDVVARYGGEEFVVLFTNTARDRAAIACENIRRAVEAYPWDEFHPGLKVTISMGLADNVDLDSAASMVSRADQYLSAAKAGGRNQVAGTE</sequence>
<dbReference type="GO" id="GO:0043709">
    <property type="term" value="P:cell adhesion involved in single-species biofilm formation"/>
    <property type="evidence" value="ECO:0007669"/>
    <property type="project" value="TreeGrafter"/>
</dbReference>
<dbReference type="InterPro" id="IPR029787">
    <property type="entry name" value="Nucleotide_cyclase"/>
</dbReference>
<comment type="catalytic activity">
    <reaction evidence="2">
        <text>2 GTP = 3',3'-c-di-GMP + 2 diphosphate</text>
        <dbReference type="Rhea" id="RHEA:24898"/>
        <dbReference type="ChEBI" id="CHEBI:33019"/>
        <dbReference type="ChEBI" id="CHEBI:37565"/>
        <dbReference type="ChEBI" id="CHEBI:58805"/>
        <dbReference type="EC" id="2.7.7.65"/>
    </reaction>
</comment>
<dbReference type="STRING" id="641491.DND132_1998"/>
<dbReference type="InterPro" id="IPR043128">
    <property type="entry name" value="Rev_trsase/Diguanyl_cyclase"/>
</dbReference>
<evidence type="ECO:0000313" key="5">
    <source>
        <dbReference type="EMBL" id="EGB15204.1"/>
    </source>
</evidence>
<dbReference type="eggNOG" id="COG3706">
    <property type="taxonomic scope" value="Bacteria"/>
</dbReference>
<dbReference type="Gene3D" id="3.30.70.270">
    <property type="match status" value="1"/>
</dbReference>
<feature type="transmembrane region" description="Helical" evidence="3">
    <location>
        <begin position="7"/>
        <end position="30"/>
    </location>
</feature>
<evidence type="ECO:0000259" key="4">
    <source>
        <dbReference type="PROSITE" id="PS50887"/>
    </source>
</evidence>
<dbReference type="EC" id="2.7.7.65" evidence="1"/>
<dbReference type="FunFam" id="3.30.70.270:FF:000001">
    <property type="entry name" value="Diguanylate cyclase domain protein"/>
    <property type="match status" value="1"/>
</dbReference>
<dbReference type="GO" id="GO:0052621">
    <property type="term" value="F:diguanylate cyclase activity"/>
    <property type="evidence" value="ECO:0007669"/>
    <property type="project" value="UniProtKB-EC"/>
</dbReference>